<organism evidence="2 3">
    <name type="scientific">Daphnia pulex</name>
    <name type="common">Water flea</name>
    <dbReference type="NCBI Taxonomy" id="6669"/>
    <lineage>
        <taxon>Eukaryota</taxon>
        <taxon>Metazoa</taxon>
        <taxon>Ecdysozoa</taxon>
        <taxon>Arthropoda</taxon>
        <taxon>Crustacea</taxon>
        <taxon>Branchiopoda</taxon>
        <taxon>Diplostraca</taxon>
        <taxon>Cladocera</taxon>
        <taxon>Anomopoda</taxon>
        <taxon>Daphniidae</taxon>
        <taxon>Daphnia</taxon>
    </lineage>
</organism>
<dbReference type="EMBL" id="GL732726">
    <property type="protein sequence ID" value="EFX65875.1"/>
    <property type="molecule type" value="Genomic_DNA"/>
</dbReference>
<dbReference type="AlphaFoldDB" id="E9HQU7"/>
<accession>E9HQU7</accession>
<keyword evidence="3" id="KW-1185">Reference proteome</keyword>
<evidence type="ECO:0000313" key="2">
    <source>
        <dbReference type="EMBL" id="EFX65875.1"/>
    </source>
</evidence>
<name>E9HQU7_DAPPU</name>
<sequence length="227" mass="25953">MIDIVTGEDILPDEEMDYDGDIENEEEIKEWKVKDCRARGYILSTTEIGQQRILVDCKSAHQMWKNEKLQNMGSKNGLWKRQCLSSPAILIGEGYETRSTGDWFTDSGATQHMTGQREALKNYVAVPEGSWSVTGIGSTNYNVKRLRECKVRISSAKHEVIMVGERAGRGLYLLKIHPRFIHEDHDKQLGFTPPIKTGFQDYQVNFAFASSISPVLRIIFDKQFIEY</sequence>
<dbReference type="Pfam" id="PF22936">
    <property type="entry name" value="Pol_BBD"/>
    <property type="match status" value="1"/>
</dbReference>
<protein>
    <recommendedName>
        <fullName evidence="1">Retrovirus-related Pol polyprotein from transposon TNT 1-94-like beta-barrel domain-containing protein</fullName>
    </recommendedName>
</protein>
<evidence type="ECO:0000313" key="3">
    <source>
        <dbReference type="Proteomes" id="UP000000305"/>
    </source>
</evidence>
<evidence type="ECO:0000259" key="1">
    <source>
        <dbReference type="Pfam" id="PF22936"/>
    </source>
</evidence>
<reference evidence="2 3" key="1">
    <citation type="journal article" date="2011" name="Science">
        <title>The ecoresponsive genome of Daphnia pulex.</title>
        <authorList>
            <person name="Colbourne J.K."/>
            <person name="Pfrender M.E."/>
            <person name="Gilbert D."/>
            <person name="Thomas W.K."/>
            <person name="Tucker A."/>
            <person name="Oakley T.H."/>
            <person name="Tokishita S."/>
            <person name="Aerts A."/>
            <person name="Arnold G.J."/>
            <person name="Basu M.K."/>
            <person name="Bauer D.J."/>
            <person name="Caceres C.E."/>
            <person name="Carmel L."/>
            <person name="Casola C."/>
            <person name="Choi J.H."/>
            <person name="Detter J.C."/>
            <person name="Dong Q."/>
            <person name="Dusheyko S."/>
            <person name="Eads B.D."/>
            <person name="Frohlich T."/>
            <person name="Geiler-Samerotte K.A."/>
            <person name="Gerlach D."/>
            <person name="Hatcher P."/>
            <person name="Jogdeo S."/>
            <person name="Krijgsveld J."/>
            <person name="Kriventseva E.V."/>
            <person name="Kultz D."/>
            <person name="Laforsch C."/>
            <person name="Lindquist E."/>
            <person name="Lopez J."/>
            <person name="Manak J.R."/>
            <person name="Muller J."/>
            <person name="Pangilinan J."/>
            <person name="Patwardhan R.P."/>
            <person name="Pitluck S."/>
            <person name="Pritham E.J."/>
            <person name="Rechtsteiner A."/>
            <person name="Rho M."/>
            <person name="Rogozin I.B."/>
            <person name="Sakarya O."/>
            <person name="Salamov A."/>
            <person name="Schaack S."/>
            <person name="Shapiro H."/>
            <person name="Shiga Y."/>
            <person name="Skalitzky C."/>
            <person name="Smith Z."/>
            <person name="Souvorov A."/>
            <person name="Sung W."/>
            <person name="Tang Z."/>
            <person name="Tsuchiya D."/>
            <person name="Tu H."/>
            <person name="Vos H."/>
            <person name="Wang M."/>
            <person name="Wolf Y.I."/>
            <person name="Yamagata H."/>
            <person name="Yamada T."/>
            <person name="Ye Y."/>
            <person name="Shaw J.R."/>
            <person name="Andrews J."/>
            <person name="Crease T.J."/>
            <person name="Tang H."/>
            <person name="Lucas S.M."/>
            <person name="Robertson H.M."/>
            <person name="Bork P."/>
            <person name="Koonin E.V."/>
            <person name="Zdobnov E.M."/>
            <person name="Grigoriev I.V."/>
            <person name="Lynch M."/>
            <person name="Boore J.L."/>
        </authorList>
    </citation>
    <scope>NUCLEOTIDE SEQUENCE [LARGE SCALE GENOMIC DNA]</scope>
</reference>
<dbReference type="Proteomes" id="UP000000305">
    <property type="component" value="Unassembled WGS sequence"/>
</dbReference>
<dbReference type="KEGG" id="dpx:DAPPUDRAFT_116880"/>
<gene>
    <name evidence="2" type="ORF">DAPPUDRAFT_116880</name>
</gene>
<proteinExistence type="predicted"/>
<feature type="domain" description="Retrovirus-related Pol polyprotein from transposon TNT 1-94-like beta-barrel" evidence="1">
    <location>
        <begin position="103"/>
        <end position="153"/>
    </location>
</feature>
<dbReference type="HOGENOM" id="CLU_1220774_0_0_1"/>
<dbReference type="InParanoid" id="E9HQU7"/>
<dbReference type="OrthoDB" id="413361at2759"/>
<dbReference type="InterPro" id="IPR054722">
    <property type="entry name" value="PolX-like_BBD"/>
</dbReference>